<reference evidence="6 7" key="2">
    <citation type="submission" date="2018-06" db="EMBL/GenBank/DDBJ databases">
        <title>Metagenomic assembly of (sub)arctic Cyanobacteria and their associated microbiome from non-axenic cultures.</title>
        <authorList>
            <person name="Baurain D."/>
        </authorList>
    </citation>
    <scope>NUCLEOTIDE SEQUENCE [LARGE SCALE GENOMIC DNA]</scope>
    <source>
        <strain evidence="6">ULC129bin1</strain>
    </source>
</reference>
<name>A0A2W4UNT0_9CYAN</name>
<dbReference type="Proteomes" id="UP000249354">
    <property type="component" value="Unassembled WGS sequence"/>
</dbReference>
<dbReference type="GO" id="GO:0009253">
    <property type="term" value="P:peptidoglycan catabolic process"/>
    <property type="evidence" value="ECO:0007669"/>
    <property type="project" value="InterPro"/>
</dbReference>
<dbReference type="CDD" id="cd06583">
    <property type="entry name" value="PGRP"/>
    <property type="match status" value="1"/>
</dbReference>
<dbReference type="Pfam" id="PF01510">
    <property type="entry name" value="Amidase_2"/>
    <property type="match status" value="1"/>
</dbReference>
<reference evidence="7" key="1">
    <citation type="submission" date="2018-04" db="EMBL/GenBank/DDBJ databases">
        <authorList>
            <person name="Cornet L."/>
        </authorList>
    </citation>
    <scope>NUCLEOTIDE SEQUENCE [LARGE SCALE GENOMIC DNA]</scope>
</reference>
<dbReference type="InterPro" id="IPR036505">
    <property type="entry name" value="Amidase/PGRP_sf"/>
</dbReference>
<organism evidence="6 7">
    <name type="scientific">Leptolyngbya foveolarum</name>
    <dbReference type="NCBI Taxonomy" id="47253"/>
    <lineage>
        <taxon>Bacteria</taxon>
        <taxon>Bacillati</taxon>
        <taxon>Cyanobacteriota</taxon>
        <taxon>Cyanophyceae</taxon>
        <taxon>Leptolyngbyales</taxon>
        <taxon>Leptolyngbyaceae</taxon>
        <taxon>Leptolyngbya group</taxon>
        <taxon>Leptolyngbya</taxon>
    </lineage>
</organism>
<dbReference type="EC" id="3.5.1.28" evidence="2"/>
<dbReference type="PANTHER" id="PTHR30417:SF1">
    <property type="entry name" value="N-ACETYLMURAMOYL-L-ALANINE AMIDASE AMID"/>
    <property type="match status" value="1"/>
</dbReference>
<dbReference type="AlphaFoldDB" id="A0A2W4UNT0"/>
<dbReference type="InterPro" id="IPR051206">
    <property type="entry name" value="NAMLAA_amidase_2"/>
</dbReference>
<evidence type="ECO:0000313" key="7">
    <source>
        <dbReference type="Proteomes" id="UP000249354"/>
    </source>
</evidence>
<dbReference type="GO" id="GO:0009254">
    <property type="term" value="P:peptidoglycan turnover"/>
    <property type="evidence" value="ECO:0007669"/>
    <property type="project" value="TreeGrafter"/>
</dbReference>
<accession>A0A2W4UNT0</accession>
<evidence type="ECO:0000256" key="1">
    <source>
        <dbReference type="ARBA" id="ARBA00001561"/>
    </source>
</evidence>
<feature type="domain" description="N-acetylmuramoyl-L-alanine amidase" evidence="5">
    <location>
        <begin position="104"/>
        <end position="258"/>
    </location>
</feature>
<evidence type="ECO:0000313" key="6">
    <source>
        <dbReference type="EMBL" id="PZO18619.1"/>
    </source>
</evidence>
<sequence>MLRVWLALAMTIPALITTVTLVVTSGATQKSLQSAQPTMNRAARTTQSVNVPQLQLNRGSSSASAGAGSTMLENSAALALSDSGYRPKEAVYLADPSNYDQRVATDSQGNPVDNDYIVVLHETVGTVMSAINTFQTPHPNDDDQVSYHALIASDGTIVYVVPPEQRAFGAGNSAFLSAKGEESVSTNAEFSSSVNNFAYHISLETPPDGQLNDNPGHTGYTEAQYQSLAWLIARSTIPEERITTHREVDRSGSRADPRSFETDRLVRLLRQYRGQAEN</sequence>
<keyword evidence="3" id="KW-0378">Hydrolase</keyword>
<dbReference type="InterPro" id="IPR002502">
    <property type="entry name" value="Amidase_domain"/>
</dbReference>
<dbReference type="PANTHER" id="PTHR30417">
    <property type="entry name" value="N-ACETYLMURAMOYL-L-ALANINE AMIDASE AMID"/>
    <property type="match status" value="1"/>
</dbReference>
<dbReference type="GO" id="GO:0071555">
    <property type="term" value="P:cell wall organization"/>
    <property type="evidence" value="ECO:0007669"/>
    <property type="project" value="UniProtKB-KW"/>
</dbReference>
<dbReference type="GO" id="GO:0008745">
    <property type="term" value="F:N-acetylmuramoyl-L-alanine amidase activity"/>
    <property type="evidence" value="ECO:0007669"/>
    <property type="project" value="UniProtKB-EC"/>
</dbReference>
<comment type="caution">
    <text evidence="6">The sequence shown here is derived from an EMBL/GenBank/DDBJ whole genome shotgun (WGS) entry which is preliminary data.</text>
</comment>
<dbReference type="SUPFAM" id="SSF55846">
    <property type="entry name" value="N-acetylmuramoyl-L-alanine amidase-like"/>
    <property type="match status" value="1"/>
</dbReference>
<evidence type="ECO:0000256" key="2">
    <source>
        <dbReference type="ARBA" id="ARBA00011901"/>
    </source>
</evidence>
<evidence type="ECO:0000256" key="4">
    <source>
        <dbReference type="ARBA" id="ARBA00023316"/>
    </source>
</evidence>
<comment type="catalytic activity">
    <reaction evidence="1">
        <text>Hydrolyzes the link between N-acetylmuramoyl residues and L-amino acid residues in certain cell-wall glycopeptides.</text>
        <dbReference type="EC" id="3.5.1.28"/>
    </reaction>
</comment>
<dbReference type="Gene3D" id="3.40.80.10">
    <property type="entry name" value="Peptidoglycan recognition protein-like"/>
    <property type="match status" value="1"/>
</dbReference>
<keyword evidence="4" id="KW-0961">Cell wall biogenesis/degradation</keyword>
<evidence type="ECO:0000256" key="3">
    <source>
        <dbReference type="ARBA" id="ARBA00022801"/>
    </source>
</evidence>
<dbReference type="EMBL" id="QBMC01000052">
    <property type="protein sequence ID" value="PZO18619.1"/>
    <property type="molecule type" value="Genomic_DNA"/>
</dbReference>
<evidence type="ECO:0000259" key="5">
    <source>
        <dbReference type="SMART" id="SM00644"/>
    </source>
</evidence>
<dbReference type="SMART" id="SM00644">
    <property type="entry name" value="Ami_2"/>
    <property type="match status" value="1"/>
</dbReference>
<proteinExistence type="predicted"/>
<protein>
    <recommendedName>
        <fullName evidence="2">N-acetylmuramoyl-L-alanine amidase</fullName>
        <ecNumber evidence="2">3.5.1.28</ecNumber>
    </recommendedName>
</protein>
<gene>
    <name evidence="6" type="ORF">DCF25_09470</name>
</gene>